<dbReference type="GO" id="GO:0005524">
    <property type="term" value="F:ATP binding"/>
    <property type="evidence" value="ECO:0007669"/>
    <property type="project" value="UniProtKB-KW"/>
</dbReference>
<feature type="region of interest" description="Disordered" evidence="6">
    <location>
        <begin position="33"/>
        <end position="69"/>
    </location>
</feature>
<dbReference type="OrthoDB" id="1350766at2759"/>
<dbReference type="AlphaFoldDB" id="A0A3P6TC32"/>
<name>A0A3P6TC32_ANISI</name>
<dbReference type="Pfam" id="PF00458">
    <property type="entry name" value="WHEP-TRS"/>
    <property type="match status" value="1"/>
</dbReference>
<dbReference type="Proteomes" id="UP000267096">
    <property type="component" value="Unassembled WGS sequence"/>
</dbReference>
<evidence type="ECO:0000259" key="7">
    <source>
        <dbReference type="PROSITE" id="PS51185"/>
    </source>
</evidence>
<dbReference type="SMART" id="SM00991">
    <property type="entry name" value="WHEP-TRS"/>
    <property type="match status" value="1"/>
</dbReference>
<keyword evidence="9" id="KW-1185">Reference proteome</keyword>
<evidence type="ECO:0000256" key="5">
    <source>
        <dbReference type="ARBA" id="ARBA00023146"/>
    </source>
</evidence>
<keyword evidence="4" id="KW-0648">Protein biosynthesis</keyword>
<sequence>MVRSLKATNPKGDEAKAAIAKLLELKAQYKSVTGNEYKPKPVEKAPLVESGTSEESPDELRKQIEEQGNLQESKDAIAKLLELKKTFKD</sequence>
<evidence type="ECO:0000256" key="2">
    <source>
        <dbReference type="ARBA" id="ARBA00022741"/>
    </source>
</evidence>
<keyword evidence="2" id="KW-0547">Nucleotide-binding</keyword>
<evidence type="ECO:0000256" key="4">
    <source>
        <dbReference type="ARBA" id="ARBA00022917"/>
    </source>
</evidence>
<feature type="non-terminal residue" evidence="8">
    <location>
        <position position="89"/>
    </location>
</feature>
<dbReference type="SUPFAM" id="SSF47060">
    <property type="entry name" value="S15/NS1 RNA-binding domain"/>
    <property type="match status" value="1"/>
</dbReference>
<accession>A0A3P6TC32</accession>
<keyword evidence="3" id="KW-0067">ATP-binding</keyword>
<evidence type="ECO:0000256" key="6">
    <source>
        <dbReference type="SAM" id="MobiDB-lite"/>
    </source>
</evidence>
<evidence type="ECO:0000313" key="9">
    <source>
        <dbReference type="Proteomes" id="UP000267096"/>
    </source>
</evidence>
<dbReference type="GO" id="GO:0006418">
    <property type="term" value="P:tRNA aminoacylation for protein translation"/>
    <property type="evidence" value="ECO:0007669"/>
    <property type="project" value="InterPro"/>
</dbReference>
<dbReference type="InterPro" id="IPR000738">
    <property type="entry name" value="WHEP-TRS_dom"/>
</dbReference>
<dbReference type="GO" id="GO:0004812">
    <property type="term" value="F:aminoacyl-tRNA ligase activity"/>
    <property type="evidence" value="ECO:0007669"/>
    <property type="project" value="UniProtKB-KW"/>
</dbReference>
<reference evidence="8 9" key="1">
    <citation type="submission" date="2018-11" db="EMBL/GenBank/DDBJ databases">
        <authorList>
            <consortium name="Pathogen Informatics"/>
        </authorList>
    </citation>
    <scope>NUCLEOTIDE SEQUENCE [LARGE SCALE GENOMIC DNA]</scope>
</reference>
<keyword evidence="5" id="KW-0030">Aminoacyl-tRNA synthetase</keyword>
<keyword evidence="1" id="KW-0436">Ligase</keyword>
<evidence type="ECO:0000313" key="8">
    <source>
        <dbReference type="EMBL" id="VDK80919.1"/>
    </source>
</evidence>
<evidence type="ECO:0000256" key="3">
    <source>
        <dbReference type="ARBA" id="ARBA00022840"/>
    </source>
</evidence>
<proteinExistence type="predicted"/>
<dbReference type="Gene3D" id="1.10.287.10">
    <property type="entry name" value="S15/NS1, RNA-binding"/>
    <property type="match status" value="1"/>
</dbReference>
<feature type="domain" description="WHEP-TRS" evidence="7">
    <location>
        <begin position="1"/>
        <end position="43"/>
    </location>
</feature>
<protein>
    <recommendedName>
        <fullName evidence="7">WHEP-TRS domain-containing protein</fullName>
    </recommendedName>
</protein>
<dbReference type="EMBL" id="UYRR01041307">
    <property type="protein sequence ID" value="VDK80919.1"/>
    <property type="molecule type" value="Genomic_DNA"/>
</dbReference>
<organism evidence="8 9">
    <name type="scientific">Anisakis simplex</name>
    <name type="common">Herring worm</name>
    <dbReference type="NCBI Taxonomy" id="6269"/>
    <lineage>
        <taxon>Eukaryota</taxon>
        <taxon>Metazoa</taxon>
        <taxon>Ecdysozoa</taxon>
        <taxon>Nematoda</taxon>
        <taxon>Chromadorea</taxon>
        <taxon>Rhabditida</taxon>
        <taxon>Spirurina</taxon>
        <taxon>Ascaridomorpha</taxon>
        <taxon>Ascaridoidea</taxon>
        <taxon>Anisakidae</taxon>
        <taxon>Anisakis</taxon>
        <taxon>Anisakis simplex complex</taxon>
    </lineage>
</organism>
<dbReference type="InterPro" id="IPR009068">
    <property type="entry name" value="uS15_NS1_RNA-bd_sf"/>
</dbReference>
<evidence type="ECO:0000256" key="1">
    <source>
        <dbReference type="ARBA" id="ARBA00022598"/>
    </source>
</evidence>
<gene>
    <name evidence="8" type="ORF">ASIM_LOCUS20908</name>
</gene>
<dbReference type="PROSITE" id="PS51185">
    <property type="entry name" value="WHEP_TRS_2"/>
    <property type="match status" value="1"/>
</dbReference>